<dbReference type="EMBL" id="JAVDXT010000004">
    <property type="protein sequence ID" value="MDR7379050.1"/>
    <property type="molecule type" value="Genomic_DNA"/>
</dbReference>
<evidence type="ECO:0000256" key="4">
    <source>
        <dbReference type="ARBA" id="ARBA00022840"/>
    </source>
</evidence>
<keyword evidence="1" id="KW-0808">Transferase</keyword>
<evidence type="ECO:0000256" key="6">
    <source>
        <dbReference type="SAM" id="MobiDB-lite"/>
    </source>
</evidence>
<keyword evidence="9" id="KW-1185">Reference proteome</keyword>
<evidence type="ECO:0000256" key="5">
    <source>
        <dbReference type="PROSITE-ProRule" id="PRU10141"/>
    </source>
</evidence>
<reference evidence="8 9" key="1">
    <citation type="submission" date="2023-07" db="EMBL/GenBank/DDBJ databases">
        <title>Sorghum-associated microbial communities from plants grown in Nebraska, USA.</title>
        <authorList>
            <person name="Schachtman D."/>
        </authorList>
    </citation>
    <scope>NUCLEOTIDE SEQUENCE [LARGE SCALE GENOMIC DNA]</scope>
    <source>
        <strain evidence="8 9">BE313</strain>
    </source>
</reference>
<proteinExistence type="predicted"/>
<evidence type="ECO:0000256" key="2">
    <source>
        <dbReference type="ARBA" id="ARBA00022741"/>
    </source>
</evidence>
<name>A0ABU2CCJ5_9BURK</name>
<evidence type="ECO:0000313" key="8">
    <source>
        <dbReference type="EMBL" id="MDR7379050.1"/>
    </source>
</evidence>
<dbReference type="RefSeq" id="WP_310375418.1">
    <property type="nucleotide sequence ID" value="NZ_JAVDXT010000004.1"/>
</dbReference>
<evidence type="ECO:0000256" key="1">
    <source>
        <dbReference type="ARBA" id="ARBA00022679"/>
    </source>
</evidence>
<feature type="binding site" evidence="5">
    <location>
        <position position="57"/>
    </location>
    <ligand>
        <name>ATP</name>
        <dbReference type="ChEBI" id="CHEBI:30616"/>
    </ligand>
</feature>
<dbReference type="Gene3D" id="3.30.200.20">
    <property type="entry name" value="Phosphorylase Kinase, domain 1"/>
    <property type="match status" value="1"/>
</dbReference>
<organism evidence="8 9">
    <name type="scientific">Rhodoferax ferrireducens</name>
    <dbReference type="NCBI Taxonomy" id="192843"/>
    <lineage>
        <taxon>Bacteria</taxon>
        <taxon>Pseudomonadati</taxon>
        <taxon>Pseudomonadota</taxon>
        <taxon>Betaproteobacteria</taxon>
        <taxon>Burkholderiales</taxon>
        <taxon>Comamonadaceae</taxon>
        <taxon>Rhodoferax</taxon>
    </lineage>
</organism>
<evidence type="ECO:0000259" key="7">
    <source>
        <dbReference type="PROSITE" id="PS50011"/>
    </source>
</evidence>
<dbReference type="PROSITE" id="PS50011">
    <property type="entry name" value="PROTEIN_KINASE_DOM"/>
    <property type="match status" value="1"/>
</dbReference>
<protein>
    <submittedName>
        <fullName evidence="8">Serine/threonine protein kinase</fullName>
    </submittedName>
</protein>
<keyword evidence="8" id="KW-0723">Serine/threonine-protein kinase</keyword>
<dbReference type="PANTHER" id="PTHR43289:SF6">
    <property type="entry name" value="SERINE_THREONINE-PROTEIN KINASE NEKL-3"/>
    <property type="match status" value="1"/>
</dbReference>
<keyword evidence="3 8" id="KW-0418">Kinase</keyword>
<keyword evidence="4 5" id="KW-0067">ATP-binding</keyword>
<comment type="caution">
    <text evidence="8">The sequence shown here is derived from an EMBL/GenBank/DDBJ whole genome shotgun (WGS) entry which is preliminary data.</text>
</comment>
<dbReference type="Gene3D" id="1.10.510.10">
    <property type="entry name" value="Transferase(Phosphotransferase) domain 1"/>
    <property type="match status" value="1"/>
</dbReference>
<dbReference type="PANTHER" id="PTHR43289">
    <property type="entry name" value="MITOGEN-ACTIVATED PROTEIN KINASE KINASE KINASE 20-RELATED"/>
    <property type="match status" value="1"/>
</dbReference>
<accession>A0ABU2CCJ5</accession>
<feature type="region of interest" description="Disordered" evidence="6">
    <location>
        <begin position="444"/>
        <end position="474"/>
    </location>
</feature>
<dbReference type="CDD" id="cd14014">
    <property type="entry name" value="STKc_PknB_like"/>
    <property type="match status" value="1"/>
</dbReference>
<feature type="domain" description="Protein kinase" evidence="7">
    <location>
        <begin position="28"/>
        <end position="308"/>
    </location>
</feature>
<dbReference type="InterPro" id="IPR011009">
    <property type="entry name" value="Kinase-like_dom_sf"/>
</dbReference>
<dbReference type="Proteomes" id="UP001180487">
    <property type="component" value="Unassembled WGS sequence"/>
</dbReference>
<gene>
    <name evidence="8" type="ORF">J2X19_003744</name>
</gene>
<keyword evidence="2 5" id="KW-0547">Nucleotide-binding</keyword>
<dbReference type="GO" id="GO:0004674">
    <property type="term" value="F:protein serine/threonine kinase activity"/>
    <property type="evidence" value="ECO:0007669"/>
    <property type="project" value="UniProtKB-KW"/>
</dbReference>
<evidence type="ECO:0000256" key="3">
    <source>
        <dbReference type="ARBA" id="ARBA00022777"/>
    </source>
</evidence>
<evidence type="ECO:0000313" key="9">
    <source>
        <dbReference type="Proteomes" id="UP001180487"/>
    </source>
</evidence>
<dbReference type="Pfam" id="PF00069">
    <property type="entry name" value="Pkinase"/>
    <property type="match status" value="1"/>
</dbReference>
<dbReference type="InterPro" id="IPR000719">
    <property type="entry name" value="Prot_kinase_dom"/>
</dbReference>
<sequence>MSHSVHLTVPPKVLHTDALPNGARLGEFEIIRLLGVGGFGMVYQAYDHSLQRSVAIKEYMPTALAGRAEGVSVSIRSSLDGASYRAGLQSFVAEARLLARFDHPSLVKVFRFWEAHNTAYMVMPLYVGMTLKQARSQMRHPPPEAWLRQVLWSVLEALKLLHAQDTVHRDVSPDNIFLQDSGPPVLLDLGAARRAIGDLSRRHTAVLKVNYAPIEQYADARDMEQGAWSDLYSLAAVVHGCLANDLPLPATFRVLRDRMPSMQDVAQLAQAEHGRAYSPAFVSTLDRSLAIRPEERPQSVDDFSQALGLQTPRDMAQFDWRAEMGPGWQLSREEQARRARPGPMDLAELPTQFMYPPRQSADGLAVLDSVVDVEPRRWKMPAVLASLALASVLASAAWWAHGPEQPLPVAAVVPPAEVAVAEVLDEPITLEVVAEPVAVAKPVAKSEPRKRTVAPPPAKSARAEPRAAPVSTPSELAAHYRTSKTPQPTLCGDSNFFTRSMCMYRECQKPEFADLPVCVDNTQRLLAQQQQRR</sequence>
<dbReference type="InterPro" id="IPR017441">
    <property type="entry name" value="Protein_kinase_ATP_BS"/>
</dbReference>
<dbReference type="SUPFAM" id="SSF56112">
    <property type="entry name" value="Protein kinase-like (PK-like)"/>
    <property type="match status" value="1"/>
</dbReference>
<dbReference type="PROSITE" id="PS00107">
    <property type="entry name" value="PROTEIN_KINASE_ATP"/>
    <property type="match status" value="1"/>
</dbReference>